<organism evidence="1 2">
    <name type="scientific">Gossypium davidsonii</name>
    <name type="common">Davidson's cotton</name>
    <name type="synonym">Gossypium klotzschianum subsp. davidsonii</name>
    <dbReference type="NCBI Taxonomy" id="34287"/>
    <lineage>
        <taxon>Eukaryota</taxon>
        <taxon>Viridiplantae</taxon>
        <taxon>Streptophyta</taxon>
        <taxon>Embryophyta</taxon>
        <taxon>Tracheophyta</taxon>
        <taxon>Spermatophyta</taxon>
        <taxon>Magnoliopsida</taxon>
        <taxon>eudicotyledons</taxon>
        <taxon>Gunneridae</taxon>
        <taxon>Pentapetalae</taxon>
        <taxon>rosids</taxon>
        <taxon>malvids</taxon>
        <taxon>Malvales</taxon>
        <taxon>Malvaceae</taxon>
        <taxon>Malvoideae</taxon>
        <taxon>Gossypium</taxon>
    </lineage>
</organism>
<keyword evidence="2" id="KW-1185">Reference proteome</keyword>
<sequence>MEIVRLKCGFSNGINIGAVGSKGGLSLGWNGNDLVSIKSYSFSHIDAMILDPDNGMEWRLTGFYGCPDIRFRTVSWDLLRRLGQDQDVPWMVIGDFNEILSSFEKKGGRLRSARQMGEFRSVLEDCSLYDVGYNGRWFTWERGRFLSSNLRERFDREVANLAWLSLYPNFSLDHLNYSFSDHCPLLLNTMGRVLYKINRSSSPFRFEAKWFLDDAFEEVVKRGWKDHQDPTDEILGEIMEVQLGLNFEADKEEVYWAQRTRLNWLQYGDRNSSFFHRVEVARHNRNRIH</sequence>
<name>A0A7J8SJU3_GOSDV</name>
<reference evidence="1 2" key="1">
    <citation type="journal article" date="2019" name="Genome Biol. Evol.">
        <title>Insights into the evolution of the New World diploid cottons (Gossypium, subgenus Houzingenia) based on genome sequencing.</title>
        <authorList>
            <person name="Grover C.E."/>
            <person name="Arick M.A. 2nd"/>
            <person name="Thrash A."/>
            <person name="Conover J.L."/>
            <person name="Sanders W.S."/>
            <person name="Peterson D.G."/>
            <person name="Frelichowski J.E."/>
            <person name="Scheffler J.A."/>
            <person name="Scheffler B.E."/>
            <person name="Wendel J.F."/>
        </authorList>
    </citation>
    <scope>NUCLEOTIDE SEQUENCE [LARGE SCALE GENOMIC DNA]</scope>
    <source>
        <strain evidence="1">27</strain>
        <tissue evidence="1">Leaf</tissue>
    </source>
</reference>
<accession>A0A7J8SJU3</accession>
<dbReference type="Gene3D" id="3.60.10.10">
    <property type="entry name" value="Endonuclease/exonuclease/phosphatase"/>
    <property type="match status" value="1"/>
</dbReference>
<comment type="caution">
    <text evidence="1">The sequence shown here is derived from an EMBL/GenBank/DDBJ whole genome shotgun (WGS) entry which is preliminary data.</text>
</comment>
<dbReference type="AlphaFoldDB" id="A0A7J8SJU3"/>
<feature type="non-terminal residue" evidence="1">
    <location>
        <position position="289"/>
    </location>
</feature>
<evidence type="ECO:0008006" key="3">
    <source>
        <dbReference type="Google" id="ProtNLM"/>
    </source>
</evidence>
<dbReference type="SUPFAM" id="SSF56219">
    <property type="entry name" value="DNase I-like"/>
    <property type="match status" value="1"/>
</dbReference>
<evidence type="ECO:0000313" key="1">
    <source>
        <dbReference type="EMBL" id="MBA0626339.1"/>
    </source>
</evidence>
<dbReference type="InterPro" id="IPR036691">
    <property type="entry name" value="Endo/exonu/phosph_ase_sf"/>
</dbReference>
<evidence type="ECO:0000313" key="2">
    <source>
        <dbReference type="Proteomes" id="UP000593561"/>
    </source>
</evidence>
<dbReference type="PANTHER" id="PTHR33710:SF71">
    <property type="entry name" value="ENDONUCLEASE_EXONUCLEASE_PHOSPHATASE DOMAIN-CONTAINING PROTEIN"/>
    <property type="match status" value="1"/>
</dbReference>
<dbReference type="PANTHER" id="PTHR33710">
    <property type="entry name" value="BNAC02G09200D PROTEIN"/>
    <property type="match status" value="1"/>
</dbReference>
<dbReference type="EMBL" id="JABFAC010000010">
    <property type="protein sequence ID" value="MBA0626339.1"/>
    <property type="molecule type" value="Genomic_DNA"/>
</dbReference>
<proteinExistence type="predicted"/>
<dbReference type="Proteomes" id="UP000593561">
    <property type="component" value="Unassembled WGS sequence"/>
</dbReference>
<protein>
    <recommendedName>
        <fullName evidence="3">Endonuclease/exonuclease/phosphatase domain-containing protein</fullName>
    </recommendedName>
</protein>
<gene>
    <name evidence="1" type="ORF">Godav_004020</name>
</gene>